<evidence type="ECO:0000313" key="2">
    <source>
        <dbReference type="EMBL" id="KMQ83684.1"/>
    </source>
</evidence>
<organism evidence="2 3">
    <name type="scientific">Lasius niger</name>
    <name type="common">Black garden ant</name>
    <dbReference type="NCBI Taxonomy" id="67767"/>
    <lineage>
        <taxon>Eukaryota</taxon>
        <taxon>Metazoa</taxon>
        <taxon>Ecdysozoa</taxon>
        <taxon>Arthropoda</taxon>
        <taxon>Hexapoda</taxon>
        <taxon>Insecta</taxon>
        <taxon>Pterygota</taxon>
        <taxon>Neoptera</taxon>
        <taxon>Endopterygota</taxon>
        <taxon>Hymenoptera</taxon>
        <taxon>Apocrita</taxon>
        <taxon>Aculeata</taxon>
        <taxon>Formicoidea</taxon>
        <taxon>Formicidae</taxon>
        <taxon>Formicinae</taxon>
        <taxon>Lasius</taxon>
        <taxon>Lasius</taxon>
    </lineage>
</organism>
<feature type="domain" description="DUF5641" evidence="1">
    <location>
        <begin position="32"/>
        <end position="125"/>
    </location>
</feature>
<dbReference type="AlphaFoldDB" id="A0A0J7K048"/>
<accession>A0A0J7K048</accession>
<dbReference type="OrthoDB" id="6622149at2759"/>
<evidence type="ECO:0000259" key="1">
    <source>
        <dbReference type="Pfam" id="PF18701"/>
    </source>
</evidence>
<sequence>MSALTPGHFLTGDALTAIPENDYTTSPINRLNRWQLAQRLVQHFWNRWSKEHLHRLQQRPKWLKKTSNLQPGDLVLIKEENQPPLKWRLGRILEVFHGTDGCVRVVQVKTADGQIKRPICKLAKLPIDDSI</sequence>
<comment type="caution">
    <text evidence="2">The sequence shown here is derived from an EMBL/GenBank/DDBJ whole genome shotgun (WGS) entry which is preliminary data.</text>
</comment>
<dbReference type="InterPro" id="IPR040676">
    <property type="entry name" value="DUF5641"/>
</dbReference>
<dbReference type="PaxDb" id="67767-A0A0J7K048"/>
<dbReference type="EMBL" id="LBMM01018814">
    <property type="protein sequence ID" value="KMQ83684.1"/>
    <property type="molecule type" value="Genomic_DNA"/>
</dbReference>
<protein>
    <recommendedName>
        <fullName evidence="1">DUF5641 domain-containing protein</fullName>
    </recommendedName>
</protein>
<name>A0A0J7K048_LASNI</name>
<dbReference type="Proteomes" id="UP000036403">
    <property type="component" value="Unassembled WGS sequence"/>
</dbReference>
<keyword evidence="3" id="KW-1185">Reference proteome</keyword>
<proteinExistence type="predicted"/>
<dbReference type="PANTHER" id="PTHR47331">
    <property type="entry name" value="PHD-TYPE DOMAIN-CONTAINING PROTEIN"/>
    <property type="match status" value="1"/>
</dbReference>
<gene>
    <name evidence="2" type="ORF">RF55_19344</name>
</gene>
<reference evidence="2 3" key="1">
    <citation type="submission" date="2015-04" db="EMBL/GenBank/DDBJ databases">
        <title>Lasius niger genome sequencing.</title>
        <authorList>
            <person name="Konorov E.A."/>
            <person name="Nikitin M.A."/>
            <person name="Kirill M.V."/>
            <person name="Chang P."/>
        </authorList>
    </citation>
    <scope>NUCLEOTIDE SEQUENCE [LARGE SCALE GENOMIC DNA]</scope>
    <source>
        <tissue evidence="2">Whole</tissue>
    </source>
</reference>
<dbReference type="PANTHER" id="PTHR47331:SF5">
    <property type="entry name" value="RIBONUCLEASE H"/>
    <property type="match status" value="1"/>
</dbReference>
<evidence type="ECO:0000313" key="3">
    <source>
        <dbReference type="Proteomes" id="UP000036403"/>
    </source>
</evidence>
<dbReference type="Pfam" id="PF18701">
    <property type="entry name" value="DUF5641"/>
    <property type="match status" value="1"/>
</dbReference>
<dbReference type="STRING" id="67767.A0A0J7K048"/>